<accession>A0AAD0ZJR3</accession>
<proteinExistence type="inferred from homology"/>
<dbReference type="SUPFAM" id="SSF49401">
    <property type="entry name" value="Bacterial adhesins"/>
    <property type="match status" value="1"/>
</dbReference>
<dbReference type="AlphaFoldDB" id="A0AAD0ZJR3"/>
<evidence type="ECO:0000256" key="3">
    <source>
        <dbReference type="ARBA" id="ARBA00022729"/>
    </source>
</evidence>
<keyword evidence="3" id="KW-0732">Signal</keyword>
<evidence type="ECO:0000259" key="5">
    <source>
        <dbReference type="Pfam" id="PF00419"/>
    </source>
</evidence>
<dbReference type="InterPro" id="IPR050263">
    <property type="entry name" value="Bact_Fimbrial_Adh_Pro"/>
</dbReference>
<comment type="similarity">
    <text evidence="2">Belongs to the fimbrial protein family.</text>
</comment>
<comment type="subcellular location">
    <subcellularLocation>
        <location evidence="1">Fimbrium</location>
    </subcellularLocation>
</comment>
<dbReference type="RefSeq" id="WP_051673147.1">
    <property type="nucleotide sequence ID" value="NZ_CP027721.1"/>
</dbReference>
<reference evidence="6 7" key="1">
    <citation type="submission" date="2018-03" db="EMBL/GenBank/DDBJ databases">
        <title>Diversity of phytobeneficial traits revealed by whole-genome analysis of worldwide-isolated phenazine-producing Pseudomonas spp.</title>
        <authorList>
            <person name="Biessy A."/>
            <person name="Novinscak A."/>
            <person name="Blom J."/>
            <person name="Leger G."/>
            <person name="Thomashow L.S."/>
            <person name="Cazorla F.M."/>
            <person name="Josic D."/>
            <person name="Filion M."/>
        </authorList>
    </citation>
    <scope>NUCLEOTIDE SEQUENCE [LARGE SCALE GENOMIC DNA]</scope>
    <source>
        <strain evidence="6 7">ChPhzS24</strain>
    </source>
</reference>
<protein>
    <recommendedName>
        <fullName evidence="5">Fimbrial-type adhesion domain-containing protein</fullName>
    </recommendedName>
</protein>
<dbReference type="GO" id="GO:0009289">
    <property type="term" value="C:pilus"/>
    <property type="evidence" value="ECO:0007669"/>
    <property type="project" value="UniProtKB-SubCell"/>
</dbReference>
<evidence type="ECO:0000313" key="6">
    <source>
        <dbReference type="EMBL" id="AZE30399.1"/>
    </source>
</evidence>
<keyword evidence="4" id="KW-0281">Fimbrium</keyword>
<sequence length="339" mass="36158">MFRAYGFKPLPVFLIVVGGLFSQYSAAALRDVCVPLGDATVSVPFSTSLVARQDVEVGSVLGTAEVKTIMRCDNRYFPTGSSALYFKSSSNESIAVSKGAFKTKHAGIGLKWTMSSSSGSQSFSNTALNSKTPTVNFNFPYQGGVKYYTLEHTFEWIKLGDISAGSFYFPDTVVMTAPDSIFGGLYDKKLNTFQFPTVKVTVPSCYLPKDSVQVNMGRVDSASFHGPGSFMPAKNFSIDLLCSSSAILAMTLDDTHQVSGYQGTIKLSSSAQSAKGVGIQVLNASTGNLTPMLLGQAQFMGMVVAGLNPIKLAARYIQTGSQVSGGKADGTLTFIFSYL</sequence>
<evidence type="ECO:0000256" key="1">
    <source>
        <dbReference type="ARBA" id="ARBA00004561"/>
    </source>
</evidence>
<dbReference type="Gene3D" id="2.60.40.3310">
    <property type="match status" value="1"/>
</dbReference>
<dbReference type="PANTHER" id="PTHR33420">
    <property type="entry name" value="FIMBRIAL SUBUNIT ELFA-RELATED"/>
    <property type="match status" value="1"/>
</dbReference>
<dbReference type="InterPro" id="IPR000259">
    <property type="entry name" value="Adhesion_dom_fimbrial"/>
</dbReference>
<feature type="domain" description="Fimbrial-type adhesion" evidence="5">
    <location>
        <begin position="203"/>
        <end position="338"/>
    </location>
</feature>
<evidence type="ECO:0000256" key="2">
    <source>
        <dbReference type="ARBA" id="ARBA00006671"/>
    </source>
</evidence>
<dbReference type="InterPro" id="IPR008966">
    <property type="entry name" value="Adhesion_dom_sf"/>
</dbReference>
<dbReference type="EMBL" id="CP027750">
    <property type="protein sequence ID" value="AZE30399.1"/>
    <property type="molecule type" value="Genomic_DNA"/>
</dbReference>
<name>A0AAD0ZJR3_9PSED</name>
<dbReference type="Pfam" id="PF00419">
    <property type="entry name" value="Fimbrial"/>
    <property type="match status" value="1"/>
</dbReference>
<dbReference type="InterPro" id="IPR036937">
    <property type="entry name" value="Adhesion_dom_fimbrial_sf"/>
</dbReference>
<dbReference type="Proteomes" id="UP000280455">
    <property type="component" value="Chromosome"/>
</dbReference>
<dbReference type="PANTHER" id="PTHR33420:SF3">
    <property type="entry name" value="FIMBRIAL SUBUNIT ELFA"/>
    <property type="match status" value="1"/>
</dbReference>
<evidence type="ECO:0000313" key="7">
    <source>
        <dbReference type="Proteomes" id="UP000280455"/>
    </source>
</evidence>
<dbReference type="GO" id="GO:0043709">
    <property type="term" value="P:cell adhesion involved in single-species biofilm formation"/>
    <property type="evidence" value="ECO:0007669"/>
    <property type="project" value="TreeGrafter"/>
</dbReference>
<gene>
    <name evidence="6" type="ORF">C4K07_3616</name>
</gene>
<dbReference type="Gene3D" id="2.60.40.1090">
    <property type="entry name" value="Fimbrial-type adhesion domain"/>
    <property type="match status" value="1"/>
</dbReference>
<evidence type="ECO:0000256" key="4">
    <source>
        <dbReference type="ARBA" id="ARBA00023263"/>
    </source>
</evidence>
<organism evidence="6 7">
    <name type="scientific">Pseudomonas chlororaphis subsp. aureofaciens</name>
    <dbReference type="NCBI Taxonomy" id="587851"/>
    <lineage>
        <taxon>Bacteria</taxon>
        <taxon>Pseudomonadati</taxon>
        <taxon>Pseudomonadota</taxon>
        <taxon>Gammaproteobacteria</taxon>
        <taxon>Pseudomonadales</taxon>
        <taxon>Pseudomonadaceae</taxon>
        <taxon>Pseudomonas</taxon>
    </lineage>
</organism>